<dbReference type="PROSITE" id="PS50181">
    <property type="entry name" value="FBOX"/>
    <property type="match status" value="1"/>
</dbReference>
<gene>
    <name evidence="2" type="ORF">GSOID_T00002665001</name>
</gene>
<proteinExistence type="predicted"/>
<dbReference type="EMBL" id="FN653026">
    <property type="protein sequence ID" value="CBY07675.1"/>
    <property type="molecule type" value="Genomic_DNA"/>
</dbReference>
<dbReference type="Proteomes" id="UP000001307">
    <property type="component" value="Unassembled WGS sequence"/>
</dbReference>
<dbReference type="Pfam" id="PF12937">
    <property type="entry name" value="F-box-like"/>
    <property type="match status" value="1"/>
</dbReference>
<dbReference type="InterPro" id="IPR001810">
    <property type="entry name" value="F-box_dom"/>
</dbReference>
<accession>E4X668</accession>
<evidence type="ECO:0000313" key="3">
    <source>
        <dbReference type="Proteomes" id="UP000001307"/>
    </source>
</evidence>
<dbReference type="Gene3D" id="1.20.1280.50">
    <property type="match status" value="1"/>
</dbReference>
<dbReference type="SUPFAM" id="SSF81383">
    <property type="entry name" value="F-box domain"/>
    <property type="match status" value="1"/>
</dbReference>
<dbReference type="OrthoDB" id="6062969at2759"/>
<sequence>MEIPISSVLQQIPQEMNINELPPEILVNIIRSASEIDPAKGNQLEKVCWLWKDVIDSHELWKEITVSHLENS</sequence>
<dbReference type="InterPro" id="IPR036047">
    <property type="entry name" value="F-box-like_dom_sf"/>
</dbReference>
<evidence type="ECO:0000259" key="1">
    <source>
        <dbReference type="PROSITE" id="PS50181"/>
    </source>
</evidence>
<dbReference type="AlphaFoldDB" id="E4X668"/>
<protein>
    <recommendedName>
        <fullName evidence="1">F-box domain-containing protein</fullName>
    </recommendedName>
</protein>
<keyword evidence="3" id="KW-1185">Reference proteome</keyword>
<evidence type="ECO:0000313" key="2">
    <source>
        <dbReference type="EMBL" id="CBY07675.1"/>
    </source>
</evidence>
<reference evidence="2" key="1">
    <citation type="journal article" date="2010" name="Science">
        <title>Plasticity of animal genome architecture unmasked by rapid evolution of a pelagic tunicate.</title>
        <authorList>
            <person name="Denoeud F."/>
            <person name="Henriet S."/>
            <person name="Mungpakdee S."/>
            <person name="Aury J.M."/>
            <person name="Da Silva C."/>
            <person name="Brinkmann H."/>
            <person name="Mikhaleva J."/>
            <person name="Olsen L.C."/>
            <person name="Jubin C."/>
            <person name="Canestro C."/>
            <person name="Bouquet J.M."/>
            <person name="Danks G."/>
            <person name="Poulain J."/>
            <person name="Campsteijn C."/>
            <person name="Adamski M."/>
            <person name="Cross I."/>
            <person name="Yadetie F."/>
            <person name="Muffato M."/>
            <person name="Louis A."/>
            <person name="Butcher S."/>
            <person name="Tsagkogeorga G."/>
            <person name="Konrad A."/>
            <person name="Singh S."/>
            <person name="Jensen M.F."/>
            <person name="Cong E.H."/>
            <person name="Eikeseth-Otteraa H."/>
            <person name="Noel B."/>
            <person name="Anthouard V."/>
            <person name="Porcel B.M."/>
            <person name="Kachouri-Lafond R."/>
            <person name="Nishino A."/>
            <person name="Ugolini M."/>
            <person name="Chourrout P."/>
            <person name="Nishida H."/>
            <person name="Aasland R."/>
            <person name="Huzurbazar S."/>
            <person name="Westhof E."/>
            <person name="Delsuc F."/>
            <person name="Lehrach H."/>
            <person name="Reinhardt R."/>
            <person name="Weissenbach J."/>
            <person name="Roy S.W."/>
            <person name="Artiguenave F."/>
            <person name="Postlethwait J.H."/>
            <person name="Manak J.R."/>
            <person name="Thompson E.M."/>
            <person name="Jaillon O."/>
            <person name="Du Pasquier L."/>
            <person name="Boudinot P."/>
            <person name="Liberles D.A."/>
            <person name="Volff J.N."/>
            <person name="Philippe H."/>
            <person name="Lenhard B."/>
            <person name="Roest Crollius H."/>
            <person name="Wincker P."/>
            <person name="Chourrout D."/>
        </authorList>
    </citation>
    <scope>NUCLEOTIDE SEQUENCE [LARGE SCALE GENOMIC DNA]</scope>
</reference>
<feature type="domain" description="F-box" evidence="1">
    <location>
        <begin position="15"/>
        <end position="64"/>
    </location>
</feature>
<organism evidence="2">
    <name type="scientific">Oikopleura dioica</name>
    <name type="common">Tunicate</name>
    <dbReference type="NCBI Taxonomy" id="34765"/>
    <lineage>
        <taxon>Eukaryota</taxon>
        <taxon>Metazoa</taxon>
        <taxon>Chordata</taxon>
        <taxon>Tunicata</taxon>
        <taxon>Appendicularia</taxon>
        <taxon>Copelata</taxon>
        <taxon>Oikopleuridae</taxon>
        <taxon>Oikopleura</taxon>
    </lineage>
</organism>
<dbReference type="InParanoid" id="E4X668"/>
<name>E4X668_OIKDI</name>